<dbReference type="InterPro" id="IPR053076">
    <property type="entry name" value="WW_domain_protein"/>
</dbReference>
<evidence type="ECO:0000313" key="3">
    <source>
        <dbReference type="EMBL" id="KAL3279031.1"/>
    </source>
</evidence>
<feature type="domain" description="WW" evidence="2">
    <location>
        <begin position="450"/>
        <end position="484"/>
    </location>
</feature>
<feature type="region of interest" description="Disordered" evidence="1">
    <location>
        <begin position="96"/>
        <end position="173"/>
    </location>
</feature>
<feature type="compositionally biased region" description="Low complexity" evidence="1">
    <location>
        <begin position="334"/>
        <end position="346"/>
    </location>
</feature>
<feature type="domain" description="WW" evidence="2">
    <location>
        <begin position="27"/>
        <end position="55"/>
    </location>
</feature>
<dbReference type="PANTHER" id="PTHR46697:SF1">
    <property type="entry name" value="FORMIN-BINDING PROTEIN 4"/>
    <property type="match status" value="1"/>
</dbReference>
<feature type="region of interest" description="Disordered" evidence="1">
    <location>
        <begin position="312"/>
        <end position="346"/>
    </location>
</feature>
<dbReference type="InterPro" id="IPR001202">
    <property type="entry name" value="WW_dom"/>
</dbReference>
<comment type="caution">
    <text evidence="3">The sequence shown here is derived from an EMBL/GenBank/DDBJ whole genome shotgun (WGS) entry which is preliminary data.</text>
</comment>
<evidence type="ECO:0000313" key="4">
    <source>
        <dbReference type="Proteomes" id="UP001516400"/>
    </source>
</evidence>
<reference evidence="3 4" key="1">
    <citation type="journal article" date="2021" name="BMC Biol.">
        <title>Horizontally acquired antibacterial genes associated with adaptive radiation of ladybird beetles.</title>
        <authorList>
            <person name="Li H.S."/>
            <person name="Tang X.F."/>
            <person name="Huang Y.H."/>
            <person name="Xu Z.Y."/>
            <person name="Chen M.L."/>
            <person name="Du X.Y."/>
            <person name="Qiu B.Y."/>
            <person name="Chen P.T."/>
            <person name="Zhang W."/>
            <person name="Slipinski A."/>
            <person name="Escalona H.E."/>
            <person name="Waterhouse R.M."/>
            <person name="Zwick A."/>
            <person name="Pang H."/>
        </authorList>
    </citation>
    <scope>NUCLEOTIDE SEQUENCE [LARGE SCALE GENOMIC DNA]</scope>
    <source>
        <strain evidence="3">SYSU2018</strain>
    </source>
</reference>
<feature type="compositionally biased region" description="Polar residues" evidence="1">
    <location>
        <begin position="208"/>
        <end position="218"/>
    </location>
</feature>
<dbReference type="SUPFAM" id="SSF51045">
    <property type="entry name" value="WW domain"/>
    <property type="match status" value="2"/>
</dbReference>
<feature type="compositionally biased region" description="Polar residues" evidence="1">
    <location>
        <begin position="602"/>
        <end position="626"/>
    </location>
</feature>
<feature type="compositionally biased region" description="Pro residues" evidence="1">
    <location>
        <begin position="515"/>
        <end position="547"/>
    </location>
</feature>
<dbReference type="SMART" id="SM00456">
    <property type="entry name" value="WW"/>
    <property type="match status" value="2"/>
</dbReference>
<dbReference type="PROSITE" id="PS01159">
    <property type="entry name" value="WW_DOMAIN_1"/>
    <property type="match status" value="1"/>
</dbReference>
<dbReference type="Pfam" id="PF00397">
    <property type="entry name" value="WW"/>
    <property type="match status" value="2"/>
</dbReference>
<dbReference type="Gene3D" id="2.20.70.10">
    <property type="match status" value="2"/>
</dbReference>
<accession>A0ABD2NJT0</accession>
<feature type="region of interest" description="Disordered" evidence="1">
    <location>
        <begin position="511"/>
        <end position="585"/>
    </location>
</feature>
<feature type="compositionally biased region" description="Basic and acidic residues" evidence="1">
    <location>
        <begin position="125"/>
        <end position="134"/>
    </location>
</feature>
<evidence type="ECO:0000259" key="2">
    <source>
        <dbReference type="PROSITE" id="PS50020"/>
    </source>
</evidence>
<sequence>MDSTLNDFFNEINEIVPLKNTNKECEWKECFDAKSGFTYYWNTRTDEVTWDEPKNFIPSKVPTTISPKAPICPSVLPELINKVKDPTKIYKISPNQNTTILATKQRKSGPSKSNSKSVPPKIFRKPSDSDDEKITLISSYGSESESEDENENSISTAQSPSSITRKVLKSDDEDSDILSTVRKRAEELKRLDQPDTISIPKKKEDTIPISQPKTSLSGFSLVAGYDSNSEEEEEESETENIMSAAQQIDQPLSDQKTVSHSTLFPIVEPPNVNDFIEKVETEVKPETKVIENIFDTKNFQRKRRLGVTFIPTQRNTLTPPSPNLEGERKGFGFNSNNTNDNATTTSSKSFYSNFTKGGVEFTQSSVQKNENANQDEQEDADMKQIEGSYEILHEKLAFLCEGNKDVMPVQIILIQIETLFGALKANSLKPSYLHDWLEGTSEDLLKLEKEAAPEGWLLQWDRSQKRYYYHNQSTGEGRWDYPQSDVRHEEAMDICTTPPPPEEVLKPAVVEERPPLPPSPPTRSPSPPPPPIISQPEPQPIPEPPAAPQIVAYKPSDQPLPPGVDYPESTEFKPKTQLPENDDINSAFDSFYSELAAIESTPNVLSPSSIPDQTQKNDVIQESSLSEPPKKKKKKVKLGQGLSMKKKDVSKLVEKWKNVQKNY</sequence>
<feature type="compositionally biased region" description="Low complexity" evidence="1">
    <location>
        <begin position="110"/>
        <end position="121"/>
    </location>
</feature>
<feature type="region of interest" description="Disordered" evidence="1">
    <location>
        <begin position="192"/>
        <end position="240"/>
    </location>
</feature>
<gene>
    <name evidence="3" type="ORF">HHI36_016546</name>
</gene>
<dbReference type="PANTHER" id="PTHR46697">
    <property type="entry name" value="FORMIN-BINDING PROTEIN 4"/>
    <property type="match status" value="1"/>
</dbReference>
<dbReference type="EMBL" id="JABFTP020000124">
    <property type="protein sequence ID" value="KAL3279031.1"/>
    <property type="molecule type" value="Genomic_DNA"/>
</dbReference>
<protein>
    <recommendedName>
        <fullName evidence="2">WW domain-containing protein</fullName>
    </recommendedName>
</protein>
<proteinExistence type="predicted"/>
<name>A0ABD2NJT0_9CUCU</name>
<evidence type="ECO:0000256" key="1">
    <source>
        <dbReference type="SAM" id="MobiDB-lite"/>
    </source>
</evidence>
<dbReference type="AlphaFoldDB" id="A0ABD2NJT0"/>
<feature type="compositionally biased region" description="Acidic residues" evidence="1">
    <location>
        <begin position="228"/>
        <end position="238"/>
    </location>
</feature>
<feature type="region of interest" description="Disordered" evidence="1">
    <location>
        <begin position="602"/>
        <end position="643"/>
    </location>
</feature>
<dbReference type="PROSITE" id="PS50020">
    <property type="entry name" value="WW_DOMAIN_2"/>
    <property type="match status" value="2"/>
</dbReference>
<organism evidence="3 4">
    <name type="scientific">Cryptolaemus montrouzieri</name>
    <dbReference type="NCBI Taxonomy" id="559131"/>
    <lineage>
        <taxon>Eukaryota</taxon>
        <taxon>Metazoa</taxon>
        <taxon>Ecdysozoa</taxon>
        <taxon>Arthropoda</taxon>
        <taxon>Hexapoda</taxon>
        <taxon>Insecta</taxon>
        <taxon>Pterygota</taxon>
        <taxon>Neoptera</taxon>
        <taxon>Endopterygota</taxon>
        <taxon>Coleoptera</taxon>
        <taxon>Polyphaga</taxon>
        <taxon>Cucujiformia</taxon>
        <taxon>Coccinelloidea</taxon>
        <taxon>Coccinellidae</taxon>
        <taxon>Scymninae</taxon>
        <taxon>Scymnini</taxon>
        <taxon>Cryptolaemus</taxon>
    </lineage>
</organism>
<dbReference type="InterPro" id="IPR036020">
    <property type="entry name" value="WW_dom_sf"/>
</dbReference>
<keyword evidence="4" id="KW-1185">Reference proteome</keyword>
<dbReference type="CDD" id="cd00201">
    <property type="entry name" value="WW"/>
    <property type="match status" value="2"/>
</dbReference>
<dbReference type="Proteomes" id="UP001516400">
    <property type="component" value="Unassembled WGS sequence"/>
</dbReference>